<evidence type="ECO:0000313" key="2">
    <source>
        <dbReference type="Proteomes" id="UP000183507"/>
    </source>
</evidence>
<evidence type="ECO:0008006" key="3">
    <source>
        <dbReference type="Google" id="ProtNLM"/>
    </source>
</evidence>
<evidence type="ECO:0000313" key="1">
    <source>
        <dbReference type="EMBL" id="SDC23710.1"/>
    </source>
</evidence>
<dbReference type="NCBIfam" id="NF038310">
    <property type="entry name" value="lysogeny_AimR"/>
    <property type="match status" value="1"/>
</dbReference>
<gene>
    <name evidence="1" type="ORF">SAMN04487767_101553</name>
</gene>
<dbReference type="InterPro" id="IPR047705">
    <property type="entry name" value="AimR-like"/>
</dbReference>
<dbReference type="AlphaFoldDB" id="A0A1G6JY95"/>
<dbReference type="RefSeq" id="WP_074650666.1">
    <property type="nucleotide sequence ID" value="NZ_FMZR01000001.1"/>
</dbReference>
<reference evidence="2" key="1">
    <citation type="submission" date="2016-10" db="EMBL/GenBank/DDBJ databases">
        <authorList>
            <person name="Varghese N."/>
        </authorList>
    </citation>
    <scope>NUCLEOTIDE SEQUENCE [LARGE SCALE GENOMIC DNA]</scope>
    <source>
        <strain evidence="2">KPR-7A</strain>
    </source>
</reference>
<sequence length="365" mass="42301">MQDCINLGAIVVEKDITSTKLSKITSLSQANMWKTMNGQVPMNFSKLMKILVNTENENENMKVVREFLQSTEKEADIRTAMYYVYLAGYTDILKELLTRECKHAVTKNYKDILKVGLERQSGNLRSKEFFKSLDNLRAKVNLNKVNVNVLVNLLSVYGYFDMGAYNVFTTMHDMIKDKLNEMSHGLERTLISAELKAICAYAYLMQDEVDTARGLLFEVLDVKEAPRLLKATAYSVLGESYIFENAEVSIRYFQKSLQELYKIKNSKSLLKRKLVENTLSFCCIIHNFPVKSEYIHDEAEQALRKIVLNEYDEAAEILYKIKNRTAFQDLYLSIATRNPDLRQKAKHRFLKEGNLFYIKIFDILK</sequence>
<accession>A0A1G6JY95</accession>
<dbReference type="Pfam" id="PF22871">
    <property type="entry name" value="AimR"/>
    <property type="match status" value="1"/>
</dbReference>
<dbReference type="EMBL" id="FMZR01000001">
    <property type="protein sequence ID" value="SDC23710.1"/>
    <property type="molecule type" value="Genomic_DNA"/>
</dbReference>
<protein>
    <recommendedName>
        <fullName evidence="3">Prophage helix-turn-helix protein</fullName>
    </recommendedName>
</protein>
<proteinExistence type="predicted"/>
<dbReference type="Proteomes" id="UP000183507">
    <property type="component" value="Unassembled WGS sequence"/>
</dbReference>
<organism evidence="1 2">
    <name type="scientific">Bacillus wiedmannii</name>
    <dbReference type="NCBI Taxonomy" id="1890302"/>
    <lineage>
        <taxon>Bacteria</taxon>
        <taxon>Bacillati</taxon>
        <taxon>Bacillota</taxon>
        <taxon>Bacilli</taxon>
        <taxon>Bacillales</taxon>
        <taxon>Bacillaceae</taxon>
        <taxon>Bacillus</taxon>
        <taxon>Bacillus cereus group</taxon>
    </lineage>
</organism>
<name>A0A1G6JY95_9BACI</name>